<dbReference type="Gene3D" id="3.20.10.10">
    <property type="entry name" value="D-amino Acid Aminotransferase, subunit A, domain 2"/>
    <property type="match status" value="1"/>
</dbReference>
<dbReference type="EMBL" id="QURN01000007">
    <property type="protein sequence ID" value="RFC67436.1"/>
    <property type="molecule type" value="Genomic_DNA"/>
</dbReference>
<dbReference type="Proteomes" id="UP000262379">
    <property type="component" value="Unassembled WGS sequence"/>
</dbReference>
<sequence>MPAESALRDRDSAHYELIETLRWECGAGFLRGERHVARMRASADALEFAWTDGAAEAALANAVATAESEMLRVRLTLDGSGAAQCTTAPFQPLPADRVWNAKIAQARLASNDPLLRHKTSRRAAYDAARAEYPTGEADEVLLLNERGEMCEGTITSLFLDMGDGGALLTPALDCGLLAGVLRGWLIETGKAREEILTTAELTRAKSIFLGNSLRGLIPARLA</sequence>
<reference evidence="3" key="1">
    <citation type="submission" date="2018-08" db="EMBL/GenBank/DDBJ databases">
        <authorList>
            <person name="Im W.T."/>
        </authorList>
    </citation>
    <scope>NUCLEOTIDE SEQUENCE [LARGE SCALE GENOMIC DNA]</scope>
    <source>
        <strain evidence="3">LA-28</strain>
    </source>
</reference>
<organism evidence="2 3">
    <name type="scientific">Mesorhizobium denitrificans</name>
    <dbReference type="NCBI Taxonomy" id="2294114"/>
    <lineage>
        <taxon>Bacteria</taxon>
        <taxon>Pseudomonadati</taxon>
        <taxon>Pseudomonadota</taxon>
        <taxon>Alphaproteobacteria</taxon>
        <taxon>Hyphomicrobiales</taxon>
        <taxon>Phyllobacteriaceae</taxon>
        <taxon>Mesorhizobium</taxon>
    </lineage>
</organism>
<dbReference type="AlphaFoldDB" id="A0A371XDY0"/>
<dbReference type="InterPro" id="IPR001544">
    <property type="entry name" value="Aminotrans_IV"/>
</dbReference>
<dbReference type="NCBIfam" id="NF005729">
    <property type="entry name" value="PRK07546.1-3"/>
    <property type="match status" value="1"/>
</dbReference>
<comment type="caution">
    <text evidence="2">The sequence shown here is derived from an EMBL/GenBank/DDBJ whole genome shotgun (WGS) entry which is preliminary data.</text>
</comment>
<dbReference type="InterPro" id="IPR043131">
    <property type="entry name" value="BCAT-like_N"/>
</dbReference>
<keyword evidence="3" id="KW-1185">Reference proteome</keyword>
<protein>
    <recommendedName>
        <fullName evidence="1">Probable branched-chain-amino-acid aminotransferase</fullName>
    </recommendedName>
</protein>
<dbReference type="RefSeq" id="WP_116623869.1">
    <property type="nucleotide sequence ID" value="NZ_QURN01000007.1"/>
</dbReference>
<name>A0A371XDY0_9HYPH</name>
<dbReference type="InterPro" id="IPR043132">
    <property type="entry name" value="BCAT-like_C"/>
</dbReference>
<dbReference type="SUPFAM" id="SSF56752">
    <property type="entry name" value="D-aminoacid aminotransferase-like PLP-dependent enzymes"/>
    <property type="match status" value="1"/>
</dbReference>
<gene>
    <name evidence="2" type="ORF">DY251_10545</name>
</gene>
<proteinExistence type="predicted"/>
<evidence type="ECO:0000256" key="1">
    <source>
        <dbReference type="ARBA" id="ARBA00014472"/>
    </source>
</evidence>
<accession>A0A371XDY0</accession>
<dbReference type="GO" id="GO:0003824">
    <property type="term" value="F:catalytic activity"/>
    <property type="evidence" value="ECO:0007669"/>
    <property type="project" value="InterPro"/>
</dbReference>
<evidence type="ECO:0000313" key="2">
    <source>
        <dbReference type="EMBL" id="RFC67436.1"/>
    </source>
</evidence>
<evidence type="ECO:0000313" key="3">
    <source>
        <dbReference type="Proteomes" id="UP000262379"/>
    </source>
</evidence>
<dbReference type="NCBIfam" id="NF005731">
    <property type="entry name" value="PRK07546.1-5"/>
    <property type="match status" value="1"/>
</dbReference>
<dbReference type="Gene3D" id="3.30.470.10">
    <property type="match status" value="1"/>
</dbReference>
<dbReference type="InterPro" id="IPR036038">
    <property type="entry name" value="Aminotransferase-like"/>
</dbReference>
<dbReference type="Pfam" id="PF01063">
    <property type="entry name" value="Aminotran_4"/>
    <property type="match status" value="1"/>
</dbReference>